<proteinExistence type="predicted"/>
<evidence type="ECO:0000256" key="4">
    <source>
        <dbReference type="ARBA" id="ARBA00023136"/>
    </source>
</evidence>
<feature type="transmembrane region" description="Helical" evidence="6">
    <location>
        <begin position="133"/>
        <end position="155"/>
    </location>
</feature>
<dbReference type="InterPro" id="IPR013057">
    <property type="entry name" value="AA_transpt_TM"/>
</dbReference>
<keyword evidence="9" id="KW-1185">Reference proteome</keyword>
<gene>
    <name evidence="8" type="ORF">PGLA1383_LOCUS37052</name>
</gene>
<evidence type="ECO:0000313" key="9">
    <source>
        <dbReference type="Proteomes" id="UP000654075"/>
    </source>
</evidence>
<dbReference type="PANTHER" id="PTHR22950">
    <property type="entry name" value="AMINO ACID TRANSPORTER"/>
    <property type="match status" value="1"/>
</dbReference>
<accession>A0A813G596</accession>
<feature type="non-terminal residue" evidence="8">
    <location>
        <position position="206"/>
    </location>
</feature>
<evidence type="ECO:0000259" key="7">
    <source>
        <dbReference type="Pfam" id="PF01490"/>
    </source>
</evidence>
<keyword evidence="3 6" id="KW-1133">Transmembrane helix</keyword>
<dbReference type="Proteomes" id="UP000654075">
    <property type="component" value="Unassembled WGS sequence"/>
</dbReference>
<evidence type="ECO:0000256" key="2">
    <source>
        <dbReference type="ARBA" id="ARBA00022692"/>
    </source>
</evidence>
<dbReference type="AlphaFoldDB" id="A0A813G596"/>
<dbReference type="GO" id="GO:0016020">
    <property type="term" value="C:membrane"/>
    <property type="evidence" value="ECO:0007669"/>
    <property type="project" value="UniProtKB-SubCell"/>
</dbReference>
<comment type="subcellular location">
    <subcellularLocation>
        <location evidence="1">Membrane</location>
        <topology evidence="1">Multi-pass membrane protein</topology>
    </subcellularLocation>
</comment>
<evidence type="ECO:0000313" key="8">
    <source>
        <dbReference type="EMBL" id="CAE8619464.1"/>
    </source>
</evidence>
<evidence type="ECO:0000256" key="5">
    <source>
        <dbReference type="SAM" id="MobiDB-lite"/>
    </source>
</evidence>
<evidence type="ECO:0000256" key="6">
    <source>
        <dbReference type="SAM" id="Phobius"/>
    </source>
</evidence>
<comment type="caution">
    <text evidence="8">The sequence shown here is derived from an EMBL/GenBank/DDBJ whole genome shotgun (WGS) entry which is preliminary data.</text>
</comment>
<organism evidence="8 9">
    <name type="scientific">Polarella glacialis</name>
    <name type="common">Dinoflagellate</name>
    <dbReference type="NCBI Taxonomy" id="89957"/>
    <lineage>
        <taxon>Eukaryota</taxon>
        <taxon>Sar</taxon>
        <taxon>Alveolata</taxon>
        <taxon>Dinophyceae</taxon>
        <taxon>Suessiales</taxon>
        <taxon>Suessiaceae</taxon>
        <taxon>Polarella</taxon>
    </lineage>
</organism>
<keyword evidence="4 6" id="KW-0472">Membrane</keyword>
<feature type="domain" description="Amino acid transporter transmembrane" evidence="7">
    <location>
        <begin position="58"/>
        <end position="203"/>
    </location>
</feature>
<dbReference type="Pfam" id="PF01490">
    <property type="entry name" value="Aa_trans"/>
    <property type="match status" value="1"/>
</dbReference>
<keyword evidence="2 6" id="KW-0812">Transmembrane</keyword>
<sequence>MESSRSSGQDRLRDPAEGFENSDDELDDGGVSSAAKGSFSTLQFPLLTGSSRGPLKFEAAINLCTNLLGVGTLALPWALAQGGLLLGTSAILGAAWASRTTVAMLVDLSAFDGAGIGVASYPDIGRRVMGSEGMVAVLAAHLLYSGGLLACYLAALADVLELLVAQHVGLSPRAPFVLAAAALAAPGVVLRPIPQNRVLSAACVFF</sequence>
<reference evidence="8" key="1">
    <citation type="submission" date="2021-02" db="EMBL/GenBank/DDBJ databases">
        <authorList>
            <person name="Dougan E. K."/>
            <person name="Rhodes N."/>
            <person name="Thang M."/>
            <person name="Chan C."/>
        </authorList>
    </citation>
    <scope>NUCLEOTIDE SEQUENCE</scope>
</reference>
<protein>
    <recommendedName>
        <fullName evidence="7">Amino acid transporter transmembrane domain-containing protein</fullName>
    </recommendedName>
</protein>
<dbReference type="EMBL" id="CAJNNV010027088">
    <property type="protein sequence ID" value="CAE8619464.1"/>
    <property type="molecule type" value="Genomic_DNA"/>
</dbReference>
<name>A0A813G596_POLGL</name>
<evidence type="ECO:0000256" key="3">
    <source>
        <dbReference type="ARBA" id="ARBA00022989"/>
    </source>
</evidence>
<feature type="region of interest" description="Disordered" evidence="5">
    <location>
        <begin position="1"/>
        <end position="31"/>
    </location>
</feature>
<evidence type="ECO:0000256" key="1">
    <source>
        <dbReference type="ARBA" id="ARBA00004141"/>
    </source>
</evidence>
<dbReference type="GO" id="GO:0015179">
    <property type="term" value="F:L-amino acid transmembrane transporter activity"/>
    <property type="evidence" value="ECO:0007669"/>
    <property type="project" value="TreeGrafter"/>
</dbReference>
<feature type="transmembrane region" description="Helical" evidence="6">
    <location>
        <begin position="175"/>
        <end position="193"/>
    </location>
</feature>
<dbReference type="OrthoDB" id="1684102at2759"/>